<feature type="domain" description="ARB-07466-like C-terminal" evidence="1">
    <location>
        <begin position="243"/>
        <end position="355"/>
    </location>
</feature>
<dbReference type="Proteomes" id="UP000515728">
    <property type="component" value="Chromosome"/>
</dbReference>
<gene>
    <name evidence="2" type="ORF">H6H00_19780</name>
</gene>
<evidence type="ECO:0000313" key="2">
    <source>
        <dbReference type="EMBL" id="QNG50467.1"/>
    </source>
</evidence>
<keyword evidence="3" id="KW-1185">Reference proteome</keyword>
<sequence length="376" mass="39000">MRALAVGGAGLVATLLLPLLLIATLLGGLSTIDPVGDVDPSAIPTAAAAQLPVIEAVTAAACPELPPLWVVAQVQAESGWDASAFRADRNGGSAGLYQLNEANWVDAGGAAWASAPPPAEADVLQPEVHLRTAIPWVCRNLREATRHLATTGKPTAPLDAMLVCHIAGCSRVTGSTTGVPTVGEAGCDATCVDLVDGYLTHVHEFLAAYGRSSGPVPIDDLPAPTPFTGGGSGCTAPDPTGGRCLTPTSRHGYDEIVRVFGPAAPGGPIRSVGCWDEHAWNPDSDHPRGRACDYFPGAAGFFPQGDELASGWRLASWLRAHAEALDVGYLIWQGRFWSPETTDADGWGRAYTGGGVYDPTDATGGHFDHVHVSYAS</sequence>
<accession>A0A7G7MCF6</accession>
<proteinExistence type="predicted"/>
<dbReference type="InterPro" id="IPR058593">
    <property type="entry name" value="ARB_07466-like_C"/>
</dbReference>
<protein>
    <recommendedName>
        <fullName evidence="1">ARB-07466-like C-terminal domain-containing protein</fullName>
    </recommendedName>
</protein>
<dbReference type="AlphaFoldDB" id="A0A7G7MCF6"/>
<dbReference type="Pfam" id="PF26571">
    <property type="entry name" value="VldE"/>
    <property type="match status" value="1"/>
</dbReference>
<evidence type="ECO:0000259" key="1">
    <source>
        <dbReference type="Pfam" id="PF26571"/>
    </source>
</evidence>
<organism evidence="2 3">
    <name type="scientific">Pseudonocardia petroleophila</name>
    <dbReference type="NCBI Taxonomy" id="37331"/>
    <lineage>
        <taxon>Bacteria</taxon>
        <taxon>Bacillati</taxon>
        <taxon>Actinomycetota</taxon>
        <taxon>Actinomycetes</taxon>
        <taxon>Pseudonocardiales</taxon>
        <taxon>Pseudonocardiaceae</taxon>
        <taxon>Pseudonocardia</taxon>
    </lineage>
</organism>
<dbReference type="Gene3D" id="1.10.530.10">
    <property type="match status" value="1"/>
</dbReference>
<dbReference type="EMBL" id="CP060131">
    <property type="protein sequence ID" value="QNG50467.1"/>
    <property type="molecule type" value="Genomic_DNA"/>
</dbReference>
<dbReference type="InterPro" id="IPR023346">
    <property type="entry name" value="Lysozyme-like_dom_sf"/>
</dbReference>
<dbReference type="SUPFAM" id="SSF53955">
    <property type="entry name" value="Lysozyme-like"/>
    <property type="match status" value="1"/>
</dbReference>
<dbReference type="RefSeq" id="WP_185717229.1">
    <property type="nucleotide sequence ID" value="NZ_BAAAWI010000001.1"/>
</dbReference>
<evidence type="ECO:0000313" key="3">
    <source>
        <dbReference type="Proteomes" id="UP000515728"/>
    </source>
</evidence>
<reference evidence="2 3" key="1">
    <citation type="submission" date="2020-08" db="EMBL/GenBank/DDBJ databases">
        <authorList>
            <person name="Mo P."/>
        </authorList>
    </citation>
    <scope>NUCLEOTIDE SEQUENCE [LARGE SCALE GENOMIC DNA]</scope>
    <source>
        <strain evidence="2 3">CGMCC 4.1532</strain>
    </source>
</reference>
<dbReference type="KEGG" id="ppel:H6H00_19780"/>
<name>A0A7G7MCF6_9PSEU</name>